<dbReference type="InterPro" id="IPR012337">
    <property type="entry name" value="RNaseH-like_sf"/>
</dbReference>
<protein>
    <recommendedName>
        <fullName evidence="1">RNase H type-1 domain-containing protein</fullName>
    </recommendedName>
</protein>
<dbReference type="Pfam" id="PF13456">
    <property type="entry name" value="RVT_3"/>
    <property type="match status" value="1"/>
</dbReference>
<sequence length="152" mass="17459">MYFDDMLPYSFMLSQRCSNNVAEYQALILRIEVATELNIPQLDVYGDSQLIIHQLMGEYEVKKPELIPYHGYASRLLQYIDKVSVKHVPRKMNKQADALVGLASSIAYPGKEMSIPVCERWVTPPIFEPQEYETEDEEEVMVTTTVEGTPDH</sequence>
<dbReference type="InterPro" id="IPR036397">
    <property type="entry name" value="RNaseH_sf"/>
</dbReference>
<name>A0AAV3QB96_LITER</name>
<dbReference type="GO" id="GO:0003676">
    <property type="term" value="F:nucleic acid binding"/>
    <property type="evidence" value="ECO:0007669"/>
    <property type="project" value="InterPro"/>
</dbReference>
<feature type="domain" description="RNase H type-1" evidence="1">
    <location>
        <begin position="13"/>
        <end position="100"/>
    </location>
</feature>
<keyword evidence="3" id="KW-1185">Reference proteome</keyword>
<dbReference type="AlphaFoldDB" id="A0AAV3QB96"/>
<evidence type="ECO:0000313" key="2">
    <source>
        <dbReference type="EMBL" id="GAA0160176.1"/>
    </source>
</evidence>
<dbReference type="InterPro" id="IPR002156">
    <property type="entry name" value="RNaseH_domain"/>
</dbReference>
<proteinExistence type="predicted"/>
<dbReference type="PANTHER" id="PTHR48475">
    <property type="entry name" value="RIBONUCLEASE H"/>
    <property type="match status" value="1"/>
</dbReference>
<organism evidence="2 3">
    <name type="scientific">Lithospermum erythrorhizon</name>
    <name type="common">Purple gromwell</name>
    <name type="synonym">Lithospermum officinale var. erythrorhizon</name>
    <dbReference type="NCBI Taxonomy" id="34254"/>
    <lineage>
        <taxon>Eukaryota</taxon>
        <taxon>Viridiplantae</taxon>
        <taxon>Streptophyta</taxon>
        <taxon>Embryophyta</taxon>
        <taxon>Tracheophyta</taxon>
        <taxon>Spermatophyta</taxon>
        <taxon>Magnoliopsida</taxon>
        <taxon>eudicotyledons</taxon>
        <taxon>Gunneridae</taxon>
        <taxon>Pentapetalae</taxon>
        <taxon>asterids</taxon>
        <taxon>lamiids</taxon>
        <taxon>Boraginales</taxon>
        <taxon>Boraginaceae</taxon>
        <taxon>Boraginoideae</taxon>
        <taxon>Lithospermeae</taxon>
        <taxon>Lithospermum</taxon>
    </lineage>
</organism>
<dbReference type="Proteomes" id="UP001454036">
    <property type="component" value="Unassembled WGS sequence"/>
</dbReference>
<dbReference type="CDD" id="cd09279">
    <property type="entry name" value="RNase_HI_like"/>
    <property type="match status" value="1"/>
</dbReference>
<accession>A0AAV3QB96</accession>
<evidence type="ECO:0000313" key="3">
    <source>
        <dbReference type="Proteomes" id="UP001454036"/>
    </source>
</evidence>
<dbReference type="PANTHER" id="PTHR48475:SF1">
    <property type="entry name" value="RNASE H TYPE-1 DOMAIN-CONTAINING PROTEIN"/>
    <property type="match status" value="1"/>
</dbReference>
<gene>
    <name evidence="2" type="ORF">LIER_16789</name>
</gene>
<evidence type="ECO:0000259" key="1">
    <source>
        <dbReference type="Pfam" id="PF13456"/>
    </source>
</evidence>
<reference evidence="2 3" key="1">
    <citation type="submission" date="2024-01" db="EMBL/GenBank/DDBJ databases">
        <title>The complete chloroplast genome sequence of Lithospermum erythrorhizon: insights into the phylogenetic relationship among Boraginaceae species and the maternal lineages of purple gromwells.</title>
        <authorList>
            <person name="Okada T."/>
            <person name="Watanabe K."/>
        </authorList>
    </citation>
    <scope>NUCLEOTIDE SEQUENCE [LARGE SCALE GENOMIC DNA]</scope>
</reference>
<dbReference type="SUPFAM" id="SSF53098">
    <property type="entry name" value="Ribonuclease H-like"/>
    <property type="match status" value="1"/>
</dbReference>
<dbReference type="EMBL" id="BAABME010003796">
    <property type="protein sequence ID" value="GAA0160176.1"/>
    <property type="molecule type" value="Genomic_DNA"/>
</dbReference>
<dbReference type="GO" id="GO:0004523">
    <property type="term" value="F:RNA-DNA hybrid ribonuclease activity"/>
    <property type="evidence" value="ECO:0007669"/>
    <property type="project" value="InterPro"/>
</dbReference>
<comment type="caution">
    <text evidence="2">The sequence shown here is derived from an EMBL/GenBank/DDBJ whole genome shotgun (WGS) entry which is preliminary data.</text>
</comment>
<dbReference type="Gene3D" id="3.30.420.10">
    <property type="entry name" value="Ribonuclease H-like superfamily/Ribonuclease H"/>
    <property type="match status" value="1"/>
</dbReference>